<dbReference type="InterPro" id="IPR042100">
    <property type="entry name" value="Bug_dom1"/>
</dbReference>
<dbReference type="PIRSF" id="PIRSF017082">
    <property type="entry name" value="YflP"/>
    <property type="match status" value="1"/>
</dbReference>
<dbReference type="Proteomes" id="UP000194137">
    <property type="component" value="Chromosome"/>
</dbReference>
<dbReference type="RefSeq" id="WP_086087289.1">
    <property type="nucleotide sequence ID" value="NZ_CP021112.1"/>
</dbReference>
<dbReference type="OrthoDB" id="7375033at2"/>
<dbReference type="SUPFAM" id="SSF53850">
    <property type="entry name" value="Periplasmic binding protein-like II"/>
    <property type="match status" value="1"/>
</dbReference>
<sequence>MRIRSAALAILLVLSSTALAVAQSWPSQPIRWIVPYPAGGGTDLMARTLGVYLEKSLGQPIVVENKPGASTVTGTAALAQAQPDGYTVGMVFDSLAINAASGMALPYKAETDLVPVIHLANVPLVLIVNAEQVPMKTLPELVAYAKAHPGWFTFGSLGPGSPHEIGFLWLKAISKMDALVVPYRGVNPALQDVIAGQIKGMFLGVAVADEFIKSGKLRAIAVTSTTRLKSAPDIPTIAEQGYPEYDFTTFYGLAAPKGTPPAIVSKLNQEVNKALQLPDVRSKIDPTGAEITGGTQKQFADFLENNLSKFRKIVSLTNGSAK</sequence>
<dbReference type="KEGG" id="psin:CAK95_07140"/>
<dbReference type="AlphaFoldDB" id="A0A1W6ZNR6"/>
<evidence type="ECO:0000256" key="1">
    <source>
        <dbReference type="ARBA" id="ARBA00006987"/>
    </source>
</evidence>
<gene>
    <name evidence="2" type="ORF">CAK95_07140</name>
</gene>
<keyword evidence="3" id="KW-1185">Reference proteome</keyword>
<evidence type="ECO:0000313" key="2">
    <source>
        <dbReference type="EMBL" id="ARP98877.1"/>
    </source>
</evidence>
<dbReference type="Pfam" id="PF03401">
    <property type="entry name" value="TctC"/>
    <property type="match status" value="1"/>
</dbReference>
<name>A0A1W6ZNR6_9HYPH</name>
<dbReference type="PANTHER" id="PTHR42928:SF5">
    <property type="entry name" value="BLR1237 PROTEIN"/>
    <property type="match status" value="1"/>
</dbReference>
<dbReference type="STRING" id="1235591.CAK95_07140"/>
<reference evidence="2 3" key="1">
    <citation type="submission" date="2017-05" db="EMBL/GenBank/DDBJ databases">
        <title>Full genome sequence of Pseudorhodoplanes sinuspersici.</title>
        <authorList>
            <person name="Dastgheib S.M.M."/>
            <person name="Shavandi M."/>
            <person name="Tirandaz H."/>
        </authorList>
    </citation>
    <scope>NUCLEOTIDE SEQUENCE [LARGE SCALE GENOMIC DNA]</scope>
    <source>
        <strain evidence="2 3">RIPI110</strain>
    </source>
</reference>
<protein>
    <submittedName>
        <fullName evidence="2">Uncharacterized protein</fullName>
    </submittedName>
</protein>
<dbReference type="InterPro" id="IPR005064">
    <property type="entry name" value="BUG"/>
</dbReference>
<evidence type="ECO:0000313" key="3">
    <source>
        <dbReference type="Proteomes" id="UP000194137"/>
    </source>
</evidence>
<comment type="similarity">
    <text evidence="1">Belongs to the UPF0065 (bug) family.</text>
</comment>
<dbReference type="CDD" id="cd07012">
    <property type="entry name" value="PBP2_Bug_TTT"/>
    <property type="match status" value="1"/>
</dbReference>
<dbReference type="Gene3D" id="3.40.190.10">
    <property type="entry name" value="Periplasmic binding protein-like II"/>
    <property type="match status" value="1"/>
</dbReference>
<dbReference type="Gene3D" id="3.40.190.150">
    <property type="entry name" value="Bordetella uptake gene, domain 1"/>
    <property type="match status" value="1"/>
</dbReference>
<organism evidence="2 3">
    <name type="scientific">Pseudorhodoplanes sinuspersici</name>
    <dbReference type="NCBI Taxonomy" id="1235591"/>
    <lineage>
        <taxon>Bacteria</taxon>
        <taxon>Pseudomonadati</taxon>
        <taxon>Pseudomonadota</taxon>
        <taxon>Alphaproteobacteria</taxon>
        <taxon>Hyphomicrobiales</taxon>
        <taxon>Pseudorhodoplanes</taxon>
    </lineage>
</organism>
<accession>A0A1W6ZNR6</accession>
<dbReference type="PANTHER" id="PTHR42928">
    <property type="entry name" value="TRICARBOXYLATE-BINDING PROTEIN"/>
    <property type="match status" value="1"/>
</dbReference>
<proteinExistence type="inferred from homology"/>
<dbReference type="EMBL" id="CP021112">
    <property type="protein sequence ID" value="ARP98877.1"/>
    <property type="molecule type" value="Genomic_DNA"/>
</dbReference>